<feature type="compositionally biased region" description="Polar residues" evidence="1">
    <location>
        <begin position="329"/>
        <end position="340"/>
    </location>
</feature>
<sequence>MGVVRSNNTNNGTSNGPDENQKVFVNLGNDKPQVRQVTNVKFAASVVNGNVHMNNYGKMQVLPDKPVIIPQQTEKVYEGKPISGKKASDDSEVVTQKSELHGVNAAEVKGILKRPGGMRTLKKAGSTGTVHPAGFDVKDSIEIAKANIQTHHEPKQVPKKKSVRFADLRYSDDMEEEEPESMHTNRAAQKHHRPVSAKVSSQTKIETRIPRVSSAGSQRAPTQPKPHKSSLVRPQAAAHIIAHTSAATAILMPSALSIEEQRLLESLDRLNEKLKITEFPGALLQEANQMPPEPVPQTFIYSGAFKGHQPINSQRRVLEASRGGGFRATSANRNQNFRYS</sequence>
<reference evidence="2" key="1">
    <citation type="submission" date="2019-08" db="EMBL/GenBank/DDBJ databases">
        <title>The improved chromosome-level genome for the pearl oyster Pinctada fucata martensii using PacBio sequencing and Hi-C.</title>
        <authorList>
            <person name="Zheng Z."/>
        </authorList>
    </citation>
    <scope>NUCLEOTIDE SEQUENCE</scope>
    <source>
        <strain evidence="2">ZZ-2019</strain>
        <tissue evidence="2">Adductor muscle</tissue>
    </source>
</reference>
<keyword evidence="3" id="KW-1185">Reference proteome</keyword>
<dbReference type="GO" id="GO:1905515">
    <property type="term" value="P:non-motile cilium assembly"/>
    <property type="evidence" value="ECO:0007669"/>
    <property type="project" value="InterPro"/>
</dbReference>
<organism evidence="2 3">
    <name type="scientific">Pinctada imbricata</name>
    <name type="common">Atlantic pearl-oyster</name>
    <name type="synonym">Pinctada martensii</name>
    <dbReference type="NCBI Taxonomy" id="66713"/>
    <lineage>
        <taxon>Eukaryota</taxon>
        <taxon>Metazoa</taxon>
        <taxon>Spiralia</taxon>
        <taxon>Lophotrochozoa</taxon>
        <taxon>Mollusca</taxon>
        <taxon>Bivalvia</taxon>
        <taxon>Autobranchia</taxon>
        <taxon>Pteriomorphia</taxon>
        <taxon>Pterioida</taxon>
        <taxon>Pterioidea</taxon>
        <taxon>Pteriidae</taxon>
        <taxon>Pinctada</taxon>
    </lineage>
</organism>
<feature type="region of interest" description="Disordered" evidence="1">
    <location>
        <begin position="320"/>
        <end position="340"/>
    </location>
</feature>
<feature type="region of interest" description="Disordered" evidence="1">
    <location>
        <begin position="1"/>
        <end position="22"/>
    </location>
</feature>
<evidence type="ECO:0000256" key="1">
    <source>
        <dbReference type="SAM" id="MobiDB-lite"/>
    </source>
</evidence>
<feature type="region of interest" description="Disordered" evidence="1">
    <location>
        <begin position="171"/>
        <end position="231"/>
    </location>
</feature>
<accession>A0AA88YD42</accession>
<comment type="caution">
    <text evidence="2">The sequence shown here is derived from an EMBL/GenBank/DDBJ whole genome shotgun (WGS) entry which is preliminary data.</text>
</comment>
<dbReference type="PANTHER" id="PTHR31191:SF4">
    <property type="entry name" value="CENTROSOMAL PROTEIN OF 126 KDA"/>
    <property type="match status" value="1"/>
</dbReference>
<proteinExistence type="predicted"/>
<dbReference type="EMBL" id="VSWD01000007">
    <property type="protein sequence ID" value="KAK3097042.1"/>
    <property type="molecule type" value="Genomic_DNA"/>
</dbReference>
<dbReference type="AlphaFoldDB" id="A0AA88YD42"/>
<dbReference type="GO" id="GO:0005813">
    <property type="term" value="C:centrosome"/>
    <property type="evidence" value="ECO:0007669"/>
    <property type="project" value="InterPro"/>
</dbReference>
<dbReference type="Proteomes" id="UP001186944">
    <property type="component" value="Unassembled WGS sequence"/>
</dbReference>
<dbReference type="InterPro" id="IPR028257">
    <property type="entry name" value="CEP126"/>
</dbReference>
<dbReference type="GO" id="GO:0007052">
    <property type="term" value="P:mitotic spindle organization"/>
    <property type="evidence" value="ECO:0007669"/>
    <property type="project" value="InterPro"/>
</dbReference>
<protein>
    <submittedName>
        <fullName evidence="2">Uncharacterized protein</fullName>
    </submittedName>
</protein>
<gene>
    <name evidence="2" type="ORF">FSP39_005820</name>
</gene>
<dbReference type="PANTHER" id="PTHR31191">
    <property type="entry name" value="CENTROSOMAL PROTEIN CEP126"/>
    <property type="match status" value="1"/>
</dbReference>
<name>A0AA88YD42_PINIB</name>
<feature type="compositionally biased region" description="Low complexity" evidence="1">
    <location>
        <begin position="1"/>
        <end position="16"/>
    </location>
</feature>
<dbReference type="GO" id="GO:0097546">
    <property type="term" value="C:ciliary base"/>
    <property type="evidence" value="ECO:0007669"/>
    <property type="project" value="InterPro"/>
</dbReference>
<evidence type="ECO:0000313" key="3">
    <source>
        <dbReference type="Proteomes" id="UP001186944"/>
    </source>
</evidence>
<evidence type="ECO:0000313" key="2">
    <source>
        <dbReference type="EMBL" id="KAK3097042.1"/>
    </source>
</evidence>
<dbReference type="GO" id="GO:0031122">
    <property type="term" value="P:cytoplasmic microtubule organization"/>
    <property type="evidence" value="ECO:0007669"/>
    <property type="project" value="InterPro"/>
</dbReference>